<accession>A0ABU8NJ49</accession>
<feature type="transmembrane region" description="Helical" evidence="2">
    <location>
        <begin position="126"/>
        <end position="143"/>
    </location>
</feature>
<evidence type="ECO:0000313" key="5">
    <source>
        <dbReference type="Proteomes" id="UP001378956"/>
    </source>
</evidence>
<sequence>MKKQLISTFILIAYSAILIKVMVFKDVPMIRIGSLMIYFGGSQTGPANLVPFKTILVYLLGEKGLVIGGINLIGNIILLVPVGLLGPLVFADITWKKMFVLAIATGFAIEGLQVLLRVGIFDIDDVILNGLGVMIGYWAFTVLGKKLRLMESKNIRIAVIIMMLVAAGAASYGLVLYQKGQFPLSLEPGPERGRSDRAEEGQGSGPSQGNDPCGGTGGLGQIVSTGNQAIIIQQRDGEKVMIKLTRQTTIRNSSGAILVSDLKIGSKVTIVTYQSDAEGNKIATAVLVCNAPNQGS</sequence>
<dbReference type="PANTHER" id="PTHR36834:SF1">
    <property type="entry name" value="INTEGRAL MEMBRANE PROTEIN"/>
    <property type="match status" value="1"/>
</dbReference>
<dbReference type="EMBL" id="JBBEUB010000002">
    <property type="protein sequence ID" value="MEJ2902278.1"/>
    <property type="molecule type" value="Genomic_DNA"/>
</dbReference>
<evidence type="ECO:0000313" key="4">
    <source>
        <dbReference type="EMBL" id="MEJ2902278.1"/>
    </source>
</evidence>
<proteinExistence type="predicted"/>
<feature type="transmembrane region" description="Helical" evidence="2">
    <location>
        <begin position="98"/>
        <end position="120"/>
    </location>
</feature>
<gene>
    <name evidence="4" type="ORF">WAE58_07570</name>
</gene>
<feature type="transmembrane region" description="Helical" evidence="2">
    <location>
        <begin position="6"/>
        <end position="23"/>
    </location>
</feature>
<reference evidence="4 5" key="1">
    <citation type="submission" date="2024-03" db="EMBL/GenBank/DDBJ databases">
        <title>Sequence of Lycoming College Course Isolates.</title>
        <authorList>
            <person name="Plotts O."/>
            <person name="Newman J."/>
        </authorList>
    </citation>
    <scope>NUCLEOTIDE SEQUENCE [LARGE SCALE GENOMIC DNA]</scope>
    <source>
        <strain evidence="4 5">CJB-3</strain>
    </source>
</reference>
<feature type="region of interest" description="Disordered" evidence="1">
    <location>
        <begin position="187"/>
        <end position="218"/>
    </location>
</feature>
<keyword evidence="2" id="KW-1133">Transmembrane helix</keyword>
<dbReference type="Pfam" id="PF04892">
    <property type="entry name" value="VanZ"/>
    <property type="match status" value="1"/>
</dbReference>
<dbReference type="Proteomes" id="UP001378956">
    <property type="component" value="Unassembled WGS sequence"/>
</dbReference>
<dbReference type="PANTHER" id="PTHR36834">
    <property type="entry name" value="MEMBRANE PROTEIN-RELATED"/>
    <property type="match status" value="1"/>
</dbReference>
<evidence type="ECO:0000256" key="1">
    <source>
        <dbReference type="SAM" id="MobiDB-lite"/>
    </source>
</evidence>
<feature type="domain" description="VanZ-like" evidence="3">
    <location>
        <begin position="12"/>
        <end position="143"/>
    </location>
</feature>
<feature type="compositionally biased region" description="Basic and acidic residues" evidence="1">
    <location>
        <begin position="189"/>
        <end position="200"/>
    </location>
</feature>
<organism evidence="4 5">
    <name type="scientific">Pedobacter panaciterrae</name>
    <dbReference type="NCBI Taxonomy" id="363849"/>
    <lineage>
        <taxon>Bacteria</taxon>
        <taxon>Pseudomonadati</taxon>
        <taxon>Bacteroidota</taxon>
        <taxon>Sphingobacteriia</taxon>
        <taxon>Sphingobacteriales</taxon>
        <taxon>Sphingobacteriaceae</taxon>
        <taxon>Pedobacter</taxon>
    </lineage>
</organism>
<name>A0ABU8NJ49_9SPHI</name>
<comment type="caution">
    <text evidence="4">The sequence shown here is derived from an EMBL/GenBank/DDBJ whole genome shotgun (WGS) entry which is preliminary data.</text>
</comment>
<feature type="compositionally biased region" description="Gly residues" evidence="1">
    <location>
        <begin position="202"/>
        <end position="218"/>
    </location>
</feature>
<protein>
    <submittedName>
        <fullName evidence="4">VanZ family protein</fullName>
    </submittedName>
</protein>
<evidence type="ECO:0000256" key="2">
    <source>
        <dbReference type="SAM" id="Phobius"/>
    </source>
</evidence>
<feature type="transmembrane region" description="Helical" evidence="2">
    <location>
        <begin position="66"/>
        <end position="91"/>
    </location>
</feature>
<keyword evidence="5" id="KW-1185">Reference proteome</keyword>
<keyword evidence="2" id="KW-0812">Transmembrane</keyword>
<feature type="transmembrane region" description="Helical" evidence="2">
    <location>
        <begin position="155"/>
        <end position="177"/>
    </location>
</feature>
<keyword evidence="2" id="KW-0472">Membrane</keyword>
<dbReference type="InterPro" id="IPR053150">
    <property type="entry name" value="Teicoplanin_resist-assoc"/>
</dbReference>
<evidence type="ECO:0000259" key="3">
    <source>
        <dbReference type="Pfam" id="PF04892"/>
    </source>
</evidence>
<dbReference type="InterPro" id="IPR006976">
    <property type="entry name" value="VanZ-like"/>
</dbReference>
<dbReference type="RefSeq" id="WP_337716007.1">
    <property type="nucleotide sequence ID" value="NZ_JBBEUB010000002.1"/>
</dbReference>